<dbReference type="AlphaFoldDB" id="A0A1Y1MZF3"/>
<dbReference type="EMBL" id="VVIM01000005">
    <property type="protein sequence ID" value="KAB0799923.1"/>
    <property type="molecule type" value="Genomic_DNA"/>
</dbReference>
<evidence type="ECO:0000313" key="1">
    <source>
        <dbReference type="EMBL" id="JAV90538.1"/>
    </source>
</evidence>
<keyword evidence="3" id="KW-1185">Reference proteome</keyword>
<reference evidence="2 3" key="2">
    <citation type="journal article" date="2018" name="Elife">
        <title>Firefly genomes illuminate parallel origins of bioluminescence in beetles.</title>
        <authorList>
            <person name="Fallon T.R."/>
            <person name="Lower S.E."/>
            <person name="Chang C.H."/>
            <person name="Bessho-Uehara M."/>
            <person name="Martin G.J."/>
            <person name="Bewick A.J."/>
            <person name="Behringer M."/>
            <person name="Debat H.J."/>
            <person name="Wong I."/>
            <person name="Day J.C."/>
            <person name="Suvorov A."/>
            <person name="Silva C.J."/>
            <person name="Stanger-Hall K.F."/>
            <person name="Hall D.W."/>
            <person name="Schmitz R.J."/>
            <person name="Nelson D.R."/>
            <person name="Lewis S.M."/>
            <person name="Shigenobu S."/>
            <person name="Bybee S.M."/>
            <person name="Larracuente A.M."/>
            <person name="Oba Y."/>
            <person name="Weng J.K."/>
        </authorList>
    </citation>
    <scope>NUCLEOTIDE SEQUENCE [LARGE SCALE GENOMIC DNA]</scope>
    <source>
        <strain evidence="2">1611_PpyrPB1</strain>
        <tissue evidence="2">Whole body</tissue>
    </source>
</reference>
<reference evidence="1" key="1">
    <citation type="journal article" date="2016" name="Sci. Rep.">
        <title>Molecular characterization of firefly nuptial gifts: a multi-omics approach sheds light on postcopulatory sexual selection.</title>
        <authorList>
            <person name="Al-Wathiqui N."/>
            <person name="Fallon T.R."/>
            <person name="South A."/>
            <person name="Weng J.K."/>
            <person name="Lewis S.M."/>
        </authorList>
    </citation>
    <scope>NUCLEOTIDE SEQUENCE</scope>
</reference>
<sequence>MSQEFITNFHNLNGVTIGERRKNLFLLLKAYKKDGGDLNFAHLQPRTFLEEKFRVDVLIYFKRVEELIEVLKNEKTFLLGRIFKERWFLEALCKVSAKDLITDVFPNVSFRVKVKIVNKLALRLNDANRATDYFEAIKDKYGFYLAAKLLPSCYPDFILDFLATHNFKPTWKQALLIIKRYPELTKEIFSMLMDKYRDEDNYLLIRHIANCDPELFLELNEKFKLRMRLGWRLTEKFVNAHRDDVIRKPQTYFLVLHKRTIVKTLNNNFRSLFVGLLPKTLEEFKNVEDYLLSIMKLVPRRQKPIELWLEVFQHTYGCLFWNYPIFLSLEFVEMLPLAVRHQQLSIENRPAFVNEEVWVPYLPTDKSLRFLKQKLELSSAVKTREQLVNCLVLTCKLNSNTDALLDVCGYMLSKHRNDKASVHRSFLSGLLSHFELEKLSPKHWALINEFANLSTENDHETHAIREAYVHYLLLNNLPVKDLLKEWIRPFSDLLIIPKNPHFTRLCLVTFGEIVNELEDLYDSWAPYFIRQVITWNESHLGDNISVFQYARFEEWFSRKCSENKLDALDIQILVYRIKHSQSKRKEYFDIYLSIEYLYGNYEILNWLLQHDLQLVAAYIGAITSMILQNFTYTRLAAFLRQTRNLSHLEIPQKVVALCTVKLRESKDRNSALALSLLQDSPQFVDLVREYYPTEREADYKTPEGRELYALLQVIGGCLKHLNPPSAALESILIFCKGDYLKLVRGSLYSIVDSVSENKLVPFFAELITRAVSTRKHALHLTFRVLDKSEVHRIITRFMNKEKNASLRKVIFKICFNFFVMNPEEFTWELVTLNLKEVDLEDQEAIEILLQIDKVPREYIVAYILLAWEALHNRPDPDNRWEASKGSVLRSVSPQLISKMPNEFFENVISLYFLKCDTLTHFSSTVNTFVCKYILHCDNQIEQMRRLTSCFGIVSKYVTSSWNDPSRRTSARNTTIDFLKEFCAPFLSGDYYNKEIFQAFATMWNTVLEPQQTLDEYIHLKLTYITLELDSSLAAKLEALCDELVSTYGQIIIGLLCKKINFFSRYFFKVNCKSERYSLIDSLIHNGSSIACLILAIFLLDDTNPKKIDIKEKYDIIIQKLEKCQEPVIQLYLSSHMGGNINLYYT</sequence>
<dbReference type="EMBL" id="GEZM01017623">
    <property type="protein sequence ID" value="JAV90538.1"/>
    <property type="molecule type" value="Transcribed_RNA"/>
</dbReference>
<organism evidence="1">
    <name type="scientific">Photinus pyralis</name>
    <name type="common">Common eastern firefly</name>
    <name type="synonym">Lampyris pyralis</name>
    <dbReference type="NCBI Taxonomy" id="7054"/>
    <lineage>
        <taxon>Eukaryota</taxon>
        <taxon>Metazoa</taxon>
        <taxon>Ecdysozoa</taxon>
        <taxon>Arthropoda</taxon>
        <taxon>Hexapoda</taxon>
        <taxon>Insecta</taxon>
        <taxon>Pterygota</taxon>
        <taxon>Neoptera</taxon>
        <taxon>Endopterygota</taxon>
        <taxon>Coleoptera</taxon>
        <taxon>Polyphaga</taxon>
        <taxon>Elateriformia</taxon>
        <taxon>Elateroidea</taxon>
        <taxon>Lampyridae</taxon>
        <taxon>Lampyrinae</taxon>
        <taxon>Photinus</taxon>
    </lineage>
</organism>
<gene>
    <name evidence="2" type="ORF">PPYR_07803</name>
</gene>
<dbReference type="OrthoDB" id="6617263at2759"/>
<evidence type="ECO:0000313" key="3">
    <source>
        <dbReference type="Proteomes" id="UP000327044"/>
    </source>
</evidence>
<proteinExistence type="predicted"/>
<reference evidence="2" key="3">
    <citation type="submission" date="2019-08" db="EMBL/GenBank/DDBJ databases">
        <authorList>
            <consortium name="Photinus pyralis genome working group"/>
            <person name="Fallon T.R."/>
            <person name="Sander Lower S.E."/>
            <person name="Weng J.-K."/>
        </authorList>
    </citation>
    <scope>NUCLEOTIDE SEQUENCE</scope>
    <source>
        <strain evidence="2">1611_PpyrPB1</strain>
        <tissue evidence="2">Whole body</tissue>
    </source>
</reference>
<accession>A0A1Y1MZF3</accession>
<dbReference type="InParanoid" id="A0A1Y1MZF3"/>
<dbReference type="Proteomes" id="UP000327044">
    <property type="component" value="Unassembled WGS sequence"/>
</dbReference>
<name>A0A1Y1MZF3_PHOPY</name>
<evidence type="ECO:0000313" key="2">
    <source>
        <dbReference type="EMBL" id="KAB0799923.1"/>
    </source>
</evidence>
<protein>
    <submittedName>
        <fullName evidence="1">Uncharacterized protein</fullName>
    </submittedName>
</protein>